<name>A0A7J8FZQ8_MOLMO</name>
<evidence type="ECO:0000313" key="5">
    <source>
        <dbReference type="Proteomes" id="UP000550707"/>
    </source>
</evidence>
<dbReference type="InterPro" id="IPR003213">
    <property type="entry name" value="Cyt_c_oxidase_su6B"/>
</dbReference>
<dbReference type="EMBL" id="JACASF010000010">
    <property type="protein sequence ID" value="KAF6452879.1"/>
    <property type="molecule type" value="Genomic_DNA"/>
</dbReference>
<evidence type="ECO:0000256" key="2">
    <source>
        <dbReference type="ARBA" id="ARBA00023128"/>
    </source>
</evidence>
<dbReference type="Proteomes" id="UP000550707">
    <property type="component" value="Unassembled WGS sequence"/>
</dbReference>
<dbReference type="InParanoid" id="A0A7J8FZQ8"/>
<comment type="caution">
    <text evidence="4">The sequence shown here is derived from an EMBL/GenBank/DDBJ whole genome shotgun (WGS) entry which is preliminary data.</text>
</comment>
<dbReference type="GO" id="GO:0045277">
    <property type="term" value="C:respiratory chain complex IV"/>
    <property type="evidence" value="ECO:0007669"/>
    <property type="project" value="InterPro"/>
</dbReference>
<evidence type="ECO:0000256" key="3">
    <source>
        <dbReference type="ARBA" id="ARBA00023157"/>
    </source>
</evidence>
<sequence length="147" mass="16223">MQVLYLGAVSDGAECILTCLCKDEFLIVTSRHCSGQRKKGAGSVGMPRRHLCGAEKKAGIELRAASGASLGVSNMAEDIKTRIKNYCTAPFDSCFPNQNQTRNCWQNYLDFHRCEKAMTAKGGDVSVRKWYRRVQIPLPYILGVGMG</sequence>
<dbReference type="Gene3D" id="1.10.10.140">
    <property type="entry name" value="Cytochrome c oxidase, subunit VIb"/>
    <property type="match status" value="1"/>
</dbReference>
<dbReference type="SUPFAM" id="SSF47694">
    <property type="entry name" value="Cytochrome c oxidase subunit h"/>
    <property type="match status" value="1"/>
</dbReference>
<accession>A0A7J8FZQ8</accession>
<keyword evidence="2" id="KW-0496">Mitochondrion</keyword>
<dbReference type="InterPro" id="IPR036549">
    <property type="entry name" value="CX6/COA6-like_sf"/>
</dbReference>
<dbReference type="InterPro" id="IPR048280">
    <property type="entry name" value="COX6B-like"/>
</dbReference>
<gene>
    <name evidence="4" type="ORF">HJG59_008199</name>
</gene>
<evidence type="ECO:0000313" key="4">
    <source>
        <dbReference type="EMBL" id="KAF6452879.1"/>
    </source>
</evidence>
<organism evidence="4 5">
    <name type="scientific">Molossus molossus</name>
    <name type="common">Pallas' mastiff bat</name>
    <name type="synonym">Vespertilio molossus</name>
    <dbReference type="NCBI Taxonomy" id="27622"/>
    <lineage>
        <taxon>Eukaryota</taxon>
        <taxon>Metazoa</taxon>
        <taxon>Chordata</taxon>
        <taxon>Craniata</taxon>
        <taxon>Vertebrata</taxon>
        <taxon>Euteleostomi</taxon>
        <taxon>Mammalia</taxon>
        <taxon>Eutheria</taxon>
        <taxon>Laurasiatheria</taxon>
        <taxon>Chiroptera</taxon>
        <taxon>Yangochiroptera</taxon>
        <taxon>Molossidae</taxon>
        <taxon>Molossus</taxon>
    </lineage>
</organism>
<evidence type="ECO:0000256" key="1">
    <source>
        <dbReference type="ARBA" id="ARBA00004173"/>
    </source>
</evidence>
<reference evidence="4 5" key="1">
    <citation type="journal article" date="2020" name="Nature">
        <title>Six reference-quality genomes reveal evolution of bat adaptations.</title>
        <authorList>
            <person name="Jebb D."/>
            <person name="Huang Z."/>
            <person name="Pippel M."/>
            <person name="Hughes G.M."/>
            <person name="Lavrichenko K."/>
            <person name="Devanna P."/>
            <person name="Winkler S."/>
            <person name="Jermiin L.S."/>
            <person name="Skirmuntt E.C."/>
            <person name="Katzourakis A."/>
            <person name="Burkitt-Gray L."/>
            <person name="Ray D.A."/>
            <person name="Sullivan K.A.M."/>
            <person name="Roscito J.G."/>
            <person name="Kirilenko B.M."/>
            <person name="Davalos L.M."/>
            <person name="Corthals A.P."/>
            <person name="Power M.L."/>
            <person name="Jones G."/>
            <person name="Ransome R.D."/>
            <person name="Dechmann D.K.N."/>
            <person name="Locatelli A.G."/>
            <person name="Puechmaille S.J."/>
            <person name="Fedrigo O."/>
            <person name="Jarvis E.D."/>
            <person name="Hiller M."/>
            <person name="Vernes S.C."/>
            <person name="Myers E.W."/>
            <person name="Teeling E.C."/>
        </authorList>
    </citation>
    <scope>NUCLEOTIDE SEQUENCE [LARGE SCALE GENOMIC DNA]</scope>
    <source>
        <strain evidence="4">MMolMol1</strain>
        <tissue evidence="4">Muscle</tissue>
    </source>
</reference>
<proteinExistence type="predicted"/>
<dbReference type="GO" id="GO:0005739">
    <property type="term" value="C:mitochondrion"/>
    <property type="evidence" value="ECO:0007669"/>
    <property type="project" value="UniProtKB-SubCell"/>
</dbReference>
<dbReference type="Pfam" id="PF02297">
    <property type="entry name" value="COX6B"/>
    <property type="match status" value="1"/>
</dbReference>
<keyword evidence="3" id="KW-1015">Disulfide bond</keyword>
<keyword evidence="5" id="KW-1185">Reference proteome</keyword>
<protein>
    <submittedName>
        <fullName evidence="4">Uncharacterized protein</fullName>
    </submittedName>
</protein>
<comment type="subcellular location">
    <subcellularLocation>
        <location evidence="1">Mitochondrion</location>
    </subcellularLocation>
</comment>
<dbReference type="AlphaFoldDB" id="A0A7J8FZQ8"/>
<dbReference type="PANTHER" id="PTHR11387">
    <property type="entry name" value="CYTOCHROME C OXIDASE SUBUNIT 6B"/>
    <property type="match status" value="1"/>
</dbReference>